<gene>
    <name evidence="2" type="ORF">GTP44_07500</name>
</gene>
<dbReference type="Pfam" id="PF13391">
    <property type="entry name" value="HNH_2"/>
    <property type="match status" value="1"/>
</dbReference>
<sequence length="238" mass="27759">MLDLHAIETALMKYGTGESVTIQTTEFRKREKWDVVYEPVVKASSEGFTLEYKDGGYWVDENDELQPAHGDLGKAHYQKLTKDGKTKWECHWEGDDNSERISIPSEQSGEVRNTREVRSLVRNAKFRRLILDTDRPCLITGEKNRSVLEAAHIWEVKNGGTDSYDNGIVLRADLHKLFDRHILTLSSDGRFSMNPVLESYKHLFDKDGKSWLHEPRIEQDELKQYVRNIERRNAKHEW</sequence>
<feature type="domain" description="HNH nuclease" evidence="1">
    <location>
        <begin position="137"/>
        <end position="185"/>
    </location>
</feature>
<comment type="caution">
    <text evidence="2">The sequence shown here is derived from an EMBL/GenBank/DDBJ whole genome shotgun (WGS) entry which is preliminary data.</text>
</comment>
<dbReference type="Proteomes" id="UP000474565">
    <property type="component" value="Unassembled WGS sequence"/>
</dbReference>
<evidence type="ECO:0000313" key="2">
    <source>
        <dbReference type="EMBL" id="MYM81802.1"/>
    </source>
</evidence>
<dbReference type="InterPro" id="IPR003615">
    <property type="entry name" value="HNH_nuc"/>
</dbReference>
<evidence type="ECO:0000313" key="3">
    <source>
        <dbReference type="Proteomes" id="UP000474565"/>
    </source>
</evidence>
<dbReference type="EMBL" id="WWCP01000006">
    <property type="protein sequence ID" value="MYM81802.1"/>
    <property type="molecule type" value="Genomic_DNA"/>
</dbReference>
<name>A0A6L8MIQ2_9BURK</name>
<dbReference type="RefSeq" id="WP_161018938.1">
    <property type="nucleotide sequence ID" value="NZ_WWCP01000006.1"/>
</dbReference>
<evidence type="ECO:0000259" key="1">
    <source>
        <dbReference type="Pfam" id="PF13391"/>
    </source>
</evidence>
<reference evidence="2 3" key="1">
    <citation type="submission" date="2019-12" db="EMBL/GenBank/DDBJ databases">
        <title>Novel species isolated from a subtropical stream in China.</title>
        <authorList>
            <person name="Lu H."/>
        </authorList>
    </citation>
    <scope>NUCLEOTIDE SEQUENCE [LARGE SCALE GENOMIC DNA]</scope>
    <source>
        <strain evidence="2 3">FT50W</strain>
    </source>
</reference>
<organism evidence="2 3">
    <name type="scientific">Duganella lactea</name>
    <dbReference type="NCBI Taxonomy" id="2692173"/>
    <lineage>
        <taxon>Bacteria</taxon>
        <taxon>Pseudomonadati</taxon>
        <taxon>Pseudomonadota</taxon>
        <taxon>Betaproteobacteria</taxon>
        <taxon>Burkholderiales</taxon>
        <taxon>Oxalobacteraceae</taxon>
        <taxon>Telluria group</taxon>
        <taxon>Duganella</taxon>
    </lineage>
</organism>
<proteinExistence type="predicted"/>
<protein>
    <recommendedName>
        <fullName evidence="1">HNH nuclease domain-containing protein</fullName>
    </recommendedName>
</protein>
<accession>A0A6L8MIQ2</accession>
<dbReference type="AlphaFoldDB" id="A0A6L8MIQ2"/>